<protein>
    <recommendedName>
        <fullName evidence="3">F-box domain-containing protein</fullName>
    </recommendedName>
</protein>
<reference evidence="1 2" key="1">
    <citation type="journal article" date="2018" name="Nat. Ecol. Evol.">
        <title>Pezizomycetes genomes reveal the molecular basis of ectomycorrhizal truffle lifestyle.</title>
        <authorList>
            <person name="Murat C."/>
            <person name="Payen T."/>
            <person name="Noel B."/>
            <person name="Kuo A."/>
            <person name="Morin E."/>
            <person name="Chen J."/>
            <person name="Kohler A."/>
            <person name="Krizsan K."/>
            <person name="Balestrini R."/>
            <person name="Da Silva C."/>
            <person name="Montanini B."/>
            <person name="Hainaut M."/>
            <person name="Levati E."/>
            <person name="Barry K.W."/>
            <person name="Belfiori B."/>
            <person name="Cichocki N."/>
            <person name="Clum A."/>
            <person name="Dockter R.B."/>
            <person name="Fauchery L."/>
            <person name="Guy J."/>
            <person name="Iotti M."/>
            <person name="Le Tacon F."/>
            <person name="Lindquist E.A."/>
            <person name="Lipzen A."/>
            <person name="Malagnac F."/>
            <person name="Mello A."/>
            <person name="Molinier V."/>
            <person name="Miyauchi S."/>
            <person name="Poulain J."/>
            <person name="Riccioni C."/>
            <person name="Rubini A."/>
            <person name="Sitrit Y."/>
            <person name="Splivallo R."/>
            <person name="Traeger S."/>
            <person name="Wang M."/>
            <person name="Zifcakova L."/>
            <person name="Wipf D."/>
            <person name="Zambonelli A."/>
            <person name="Paolocci F."/>
            <person name="Nowrousian M."/>
            <person name="Ottonello S."/>
            <person name="Baldrian P."/>
            <person name="Spatafora J.W."/>
            <person name="Henrissat B."/>
            <person name="Nagy L.G."/>
            <person name="Aury J.M."/>
            <person name="Wincker P."/>
            <person name="Grigoriev I.V."/>
            <person name="Bonfante P."/>
            <person name="Martin F.M."/>
        </authorList>
    </citation>
    <scope>NUCLEOTIDE SEQUENCE [LARGE SCALE GENOMIC DNA]</scope>
    <source>
        <strain evidence="1 2">RN42</strain>
    </source>
</reference>
<dbReference type="EMBL" id="ML119731">
    <property type="protein sequence ID" value="RPA77167.1"/>
    <property type="molecule type" value="Genomic_DNA"/>
</dbReference>
<gene>
    <name evidence="1" type="ORF">BJ508DRAFT_350814</name>
</gene>
<evidence type="ECO:0000313" key="2">
    <source>
        <dbReference type="Proteomes" id="UP000275078"/>
    </source>
</evidence>
<evidence type="ECO:0008006" key="3">
    <source>
        <dbReference type="Google" id="ProtNLM"/>
    </source>
</evidence>
<organism evidence="1 2">
    <name type="scientific">Ascobolus immersus RN42</name>
    <dbReference type="NCBI Taxonomy" id="1160509"/>
    <lineage>
        <taxon>Eukaryota</taxon>
        <taxon>Fungi</taxon>
        <taxon>Dikarya</taxon>
        <taxon>Ascomycota</taxon>
        <taxon>Pezizomycotina</taxon>
        <taxon>Pezizomycetes</taxon>
        <taxon>Pezizales</taxon>
        <taxon>Ascobolaceae</taxon>
        <taxon>Ascobolus</taxon>
    </lineage>
</organism>
<accession>A0A3N4HV76</accession>
<keyword evidence="2" id="KW-1185">Reference proteome</keyword>
<name>A0A3N4HV76_ASCIM</name>
<dbReference type="Proteomes" id="UP000275078">
    <property type="component" value="Unassembled WGS sequence"/>
</dbReference>
<dbReference type="OrthoDB" id="435188at2759"/>
<dbReference type="AlphaFoldDB" id="A0A3N4HV76"/>
<sequence>MAPIKLNVLGGNADFPVVVLSTDKRRRSKRATRWPALTIFTDSQGPSNLPINTLRLPTELRFMVYQHCSAFTLLQLSHTCTAHRFEILNCIPKILTSSEGYQESEGYADAETEELTLRNGTILSLNNIESVDSPEEAILYDRQRRTGYNFELRDTECADRVLQQSAVCKACLWGSRYILSGNTCYNEIRSALVDKYYSTSSKNDELSPWHNAMEAQEVVCRTGLGESRIMRTLEKMERAALDLEYYEDLRVRGY</sequence>
<proteinExistence type="predicted"/>
<evidence type="ECO:0000313" key="1">
    <source>
        <dbReference type="EMBL" id="RPA77167.1"/>
    </source>
</evidence>